<evidence type="ECO:0000313" key="1">
    <source>
        <dbReference type="EMBL" id="TGY95504.1"/>
    </source>
</evidence>
<sequence length="347" mass="38593">MQTVAFGQNQKGEETSLYIFENANHGVMKVSDHGATLVSLLVPDKEGTIRDVVLGYDEASEYEKHTCYFGATVGRNGNRIDNARFVIEGKEYKLTPNESEHNLHSGPNGFERVLWEVKGHTENSITFYHLSKEEEQGFPGDLEVEVTYTLTEDNAVEISYQGKADKTTVMNFTNHSYFNLGGHDSGTVEKQKLQILADSYNPVKDRKSIPTGEIAPVEGTPMDFRKMKAIGQDIEADFEQLKFTGGYDHNYVLSETSGEMKVMARAFCEETGIAMEASTECCGVQLYAGNFIGDQTGKGGAAYCSRCGFCLESQFYPNAVNQENFPSPVVKAGEIFTTKTVYRFYTE</sequence>
<evidence type="ECO:0000313" key="2">
    <source>
        <dbReference type="Proteomes" id="UP000304953"/>
    </source>
</evidence>
<dbReference type="Proteomes" id="UP000304953">
    <property type="component" value="Unassembled WGS sequence"/>
</dbReference>
<name>A0AC61RUG0_9FIRM</name>
<dbReference type="EMBL" id="SRYA01000028">
    <property type="protein sequence ID" value="TGY95504.1"/>
    <property type="molecule type" value="Genomic_DNA"/>
</dbReference>
<protein>
    <submittedName>
        <fullName evidence="1">Galactose mutarotase</fullName>
    </submittedName>
</protein>
<gene>
    <name evidence="1" type="ORF">E5329_14540</name>
</gene>
<proteinExistence type="predicted"/>
<reference evidence="1" key="1">
    <citation type="submission" date="2019-04" db="EMBL/GenBank/DDBJ databases">
        <title>Microbes associate with the intestines of laboratory mice.</title>
        <authorList>
            <person name="Navarre W."/>
            <person name="Wong E."/>
            <person name="Huang K."/>
            <person name="Tropini C."/>
            <person name="Ng K."/>
            <person name="Yu B."/>
        </authorList>
    </citation>
    <scope>NUCLEOTIDE SEQUENCE</scope>
    <source>
        <strain evidence="1">NM01_1-7b</strain>
    </source>
</reference>
<keyword evidence="2" id="KW-1185">Reference proteome</keyword>
<accession>A0AC61RUG0</accession>
<organism evidence="1 2">
    <name type="scientific">Petralouisia muris</name>
    <dbReference type="NCBI Taxonomy" id="3032872"/>
    <lineage>
        <taxon>Bacteria</taxon>
        <taxon>Bacillati</taxon>
        <taxon>Bacillota</taxon>
        <taxon>Clostridia</taxon>
        <taxon>Lachnospirales</taxon>
        <taxon>Lachnospiraceae</taxon>
        <taxon>Petralouisia</taxon>
    </lineage>
</organism>
<comment type="caution">
    <text evidence="1">The sequence shown here is derived from an EMBL/GenBank/DDBJ whole genome shotgun (WGS) entry which is preliminary data.</text>
</comment>